<accession>A0A7R9Q6B0</accession>
<keyword evidence="3" id="KW-1185">Reference proteome</keyword>
<evidence type="ECO:0008006" key="4">
    <source>
        <dbReference type="Google" id="ProtNLM"/>
    </source>
</evidence>
<dbReference type="GO" id="GO:0007018">
    <property type="term" value="P:microtubule-based movement"/>
    <property type="evidence" value="ECO:0007669"/>
    <property type="project" value="TreeGrafter"/>
</dbReference>
<gene>
    <name evidence="2" type="ORF">OSB1V03_LOCUS14190</name>
</gene>
<dbReference type="PANTHER" id="PTHR15605">
    <property type="entry name" value="KINESIN-ASSOCIATED PROTEINS"/>
    <property type="match status" value="1"/>
</dbReference>
<proteinExistence type="predicted"/>
<evidence type="ECO:0000313" key="3">
    <source>
        <dbReference type="Proteomes" id="UP000759131"/>
    </source>
</evidence>
<dbReference type="GO" id="GO:0019894">
    <property type="term" value="F:kinesin binding"/>
    <property type="evidence" value="ECO:0007669"/>
    <property type="project" value="InterPro"/>
</dbReference>
<dbReference type="SUPFAM" id="SSF48371">
    <property type="entry name" value="ARM repeat"/>
    <property type="match status" value="1"/>
</dbReference>
<dbReference type="SMART" id="SM01297">
    <property type="entry name" value="KAP"/>
    <property type="match status" value="1"/>
</dbReference>
<dbReference type="EMBL" id="CAJPIZ010013399">
    <property type="protein sequence ID" value="CAG2114224.1"/>
    <property type="molecule type" value="Genomic_DNA"/>
</dbReference>
<dbReference type="GO" id="GO:0035869">
    <property type="term" value="C:ciliary transition zone"/>
    <property type="evidence" value="ECO:0007669"/>
    <property type="project" value="TreeGrafter"/>
</dbReference>
<dbReference type="Gene3D" id="1.25.10.10">
    <property type="entry name" value="Leucine-rich Repeat Variant"/>
    <property type="match status" value="1"/>
</dbReference>
<dbReference type="Pfam" id="PF05804">
    <property type="entry name" value="KAP"/>
    <property type="match status" value="1"/>
</dbReference>
<protein>
    <recommendedName>
        <fullName evidence="4">Kinesin-associated protein 3</fullName>
    </recommendedName>
</protein>
<organism evidence="2">
    <name type="scientific">Medioppia subpectinata</name>
    <dbReference type="NCBI Taxonomy" id="1979941"/>
    <lineage>
        <taxon>Eukaryota</taxon>
        <taxon>Metazoa</taxon>
        <taxon>Ecdysozoa</taxon>
        <taxon>Arthropoda</taxon>
        <taxon>Chelicerata</taxon>
        <taxon>Arachnida</taxon>
        <taxon>Acari</taxon>
        <taxon>Acariformes</taxon>
        <taxon>Sarcoptiformes</taxon>
        <taxon>Oribatida</taxon>
        <taxon>Brachypylina</taxon>
        <taxon>Oppioidea</taxon>
        <taxon>Oppiidae</taxon>
        <taxon>Medioppia</taxon>
    </lineage>
</organism>
<dbReference type="GO" id="GO:0044782">
    <property type="term" value="P:cilium organization"/>
    <property type="evidence" value="ECO:0007669"/>
    <property type="project" value="TreeGrafter"/>
</dbReference>
<dbReference type="GO" id="GO:0005930">
    <property type="term" value="C:axoneme"/>
    <property type="evidence" value="ECO:0007669"/>
    <property type="project" value="TreeGrafter"/>
</dbReference>
<dbReference type="InterPro" id="IPR016024">
    <property type="entry name" value="ARM-type_fold"/>
</dbReference>
<dbReference type="InterPro" id="IPR011989">
    <property type="entry name" value="ARM-like"/>
</dbReference>
<feature type="non-terminal residue" evidence="2">
    <location>
        <position position="1"/>
    </location>
</feature>
<dbReference type="Proteomes" id="UP000759131">
    <property type="component" value="Unassembled WGS sequence"/>
</dbReference>
<dbReference type="GO" id="GO:0016939">
    <property type="term" value="C:kinesin II complex"/>
    <property type="evidence" value="ECO:0007669"/>
    <property type="project" value="TreeGrafter"/>
</dbReference>
<dbReference type="InterPro" id="IPR000225">
    <property type="entry name" value="Armadillo"/>
</dbReference>
<dbReference type="AlphaFoldDB" id="A0A7R9Q6B0"/>
<dbReference type="SMART" id="SM00185">
    <property type="entry name" value="ARM"/>
    <property type="match status" value="5"/>
</dbReference>
<evidence type="ECO:0000313" key="2">
    <source>
        <dbReference type="EMBL" id="CAD7633794.1"/>
    </source>
</evidence>
<dbReference type="PANTHER" id="PTHR15605:SF2">
    <property type="entry name" value="KINESIN-ASSOCIATED PROTEIN 3"/>
    <property type="match status" value="1"/>
</dbReference>
<evidence type="ECO:0000256" key="1">
    <source>
        <dbReference type="SAM" id="MobiDB-lite"/>
    </source>
</evidence>
<dbReference type="OrthoDB" id="10265679at2759"/>
<sequence length="759" mass="87422">ELEASLVGDLGDTMLEESRECQKIIRLKNLNESTDIKQLAKEIIDKCNLIPTAKYNELTTLLQYLRNRKDVSSSRPQTAFSDRMKTMLIDGQESEEKETEEAMIDKLDQYIELLYEELSDKIKGSFLILKLSKNSENLIELTTNETLICALARVLREDGKKSLELAINITFIFACFSNYSQFHSTISQFKVGSICFDLVECELAREDSWVQELNEKRVLADGQYNLTAQSDFEKSLKRYQLLIRKQNNLLRIVFYLLLNLSEDNKVEIKMINKGIIGLLVKTLERDSQELLLVVVTFLKKVSVYLENKNQMKEYSIIEKLAPILSLTNENLVSNTLKLMHNLVFDNQLRVVLIKSGLIPKLITFLSKDRHTKIVLNILYQISRNDKWKALFSYSSECINLIVSKVLKPYPNTYFEINSLAINLALNQRNAQLMCENSNLTQLCAKALDTNDYLLLKLLRNISYHDDPIKMYFIDYHKQLAKLMVTTDNEEVAVECLAILSNLNLVQIDWNSLFIENNIFEWIEQRIKTGSNCEDDIVLQIAIFIGTAAQQKECALYLINCQIIKLLIDLLNAKQEEDEIVIQIIYSFYVFIRHTEARDFIVKDSQVAAYLIDLMHDRNKEIKRICDSTLDVIAEYDIQWASKIKVEKFCAHNKQWLEMIDSQSNDGFDPFGNGFEESLVYPELLIKTDLLNDSSSDNQSDDHSIHLSVHGMPLLTESMDEPKPQPSPKPNDLTSNAMISKRPQTGYKKRTSTATTKVEN</sequence>
<dbReference type="EMBL" id="OC867974">
    <property type="protein sequence ID" value="CAD7633794.1"/>
    <property type="molecule type" value="Genomic_DNA"/>
</dbReference>
<dbReference type="InterPro" id="IPR008658">
    <property type="entry name" value="KAP3"/>
</dbReference>
<name>A0A7R9Q6B0_9ACAR</name>
<reference evidence="2" key="1">
    <citation type="submission" date="2020-11" db="EMBL/GenBank/DDBJ databases">
        <authorList>
            <person name="Tran Van P."/>
        </authorList>
    </citation>
    <scope>NUCLEOTIDE SEQUENCE</scope>
</reference>
<feature type="region of interest" description="Disordered" evidence="1">
    <location>
        <begin position="715"/>
        <end position="759"/>
    </location>
</feature>